<keyword evidence="1" id="KW-0472">Membrane</keyword>
<comment type="caution">
    <text evidence="2">The sequence shown here is derived from an EMBL/GenBank/DDBJ whole genome shotgun (WGS) entry which is preliminary data.</text>
</comment>
<feature type="transmembrane region" description="Helical" evidence="1">
    <location>
        <begin position="115"/>
        <end position="133"/>
    </location>
</feature>
<evidence type="ECO:0000313" key="3">
    <source>
        <dbReference type="Proteomes" id="UP001595793"/>
    </source>
</evidence>
<keyword evidence="3" id="KW-1185">Reference proteome</keyword>
<keyword evidence="1" id="KW-1133">Transmembrane helix</keyword>
<dbReference type="EMBL" id="JBHSAS010000006">
    <property type="protein sequence ID" value="MFC4026607.1"/>
    <property type="molecule type" value="Genomic_DNA"/>
</dbReference>
<sequence length="134" mass="15329">MRNIDFEIALLLLLVFLLITFFMSFFEKISDYSGTKAFMQSHFKKTFLADKISFLLPILVIIELLAVILLLLSISNYFFSFSSFNFSRFSLISCALSLMMLLFGQRVAKDYQSSAGITIYFILVVIGLFLLGLQ</sequence>
<protein>
    <submittedName>
        <fullName evidence="2">DoxX family protein</fullName>
    </submittedName>
</protein>
<reference evidence="3" key="1">
    <citation type="journal article" date="2019" name="Int. J. Syst. Evol. Microbiol.">
        <title>The Global Catalogue of Microorganisms (GCM) 10K type strain sequencing project: providing services to taxonomists for standard genome sequencing and annotation.</title>
        <authorList>
            <consortium name="The Broad Institute Genomics Platform"/>
            <consortium name="The Broad Institute Genome Sequencing Center for Infectious Disease"/>
            <person name="Wu L."/>
            <person name="Ma J."/>
        </authorList>
    </citation>
    <scope>NUCLEOTIDE SEQUENCE [LARGE SCALE GENOMIC DNA]</scope>
    <source>
        <strain evidence="3">CECT 9128</strain>
    </source>
</reference>
<feature type="transmembrane region" description="Helical" evidence="1">
    <location>
        <begin position="54"/>
        <end position="79"/>
    </location>
</feature>
<gene>
    <name evidence="2" type="ORF">ACFOS1_04270</name>
</gene>
<dbReference type="Proteomes" id="UP001595793">
    <property type="component" value="Unassembled WGS sequence"/>
</dbReference>
<feature type="transmembrane region" description="Helical" evidence="1">
    <location>
        <begin position="85"/>
        <end position="103"/>
    </location>
</feature>
<accession>A0ABV8H6W8</accession>
<evidence type="ECO:0000313" key="2">
    <source>
        <dbReference type="EMBL" id="MFC4026607.1"/>
    </source>
</evidence>
<dbReference type="RefSeq" id="WP_290235965.1">
    <property type="nucleotide sequence ID" value="NZ_JAUFPZ010000002.1"/>
</dbReference>
<organism evidence="2 3">
    <name type="scientific">Zunongwangia endophytica</name>
    <dbReference type="NCBI Taxonomy" id="1808945"/>
    <lineage>
        <taxon>Bacteria</taxon>
        <taxon>Pseudomonadati</taxon>
        <taxon>Bacteroidota</taxon>
        <taxon>Flavobacteriia</taxon>
        <taxon>Flavobacteriales</taxon>
        <taxon>Flavobacteriaceae</taxon>
        <taxon>Zunongwangia</taxon>
    </lineage>
</organism>
<name>A0ABV8H6W8_9FLAO</name>
<evidence type="ECO:0000256" key="1">
    <source>
        <dbReference type="SAM" id="Phobius"/>
    </source>
</evidence>
<keyword evidence="1" id="KW-0812">Transmembrane</keyword>
<feature type="transmembrane region" description="Helical" evidence="1">
    <location>
        <begin position="6"/>
        <end position="26"/>
    </location>
</feature>
<proteinExistence type="predicted"/>